<evidence type="ECO:0000313" key="2">
    <source>
        <dbReference type="Proteomes" id="UP000054383"/>
    </source>
</evidence>
<dbReference type="InterPro" id="IPR011051">
    <property type="entry name" value="RmlC_Cupin_sf"/>
</dbReference>
<reference evidence="1 2" key="1">
    <citation type="submission" date="2015-04" db="EMBL/GenBank/DDBJ databases">
        <authorList>
            <person name="Syromyatnikov M.Y."/>
            <person name="Popov V.N."/>
        </authorList>
    </citation>
    <scope>NUCLEOTIDE SEQUENCE [LARGE SCALE GENOMIC DNA]</scope>
    <source>
        <strain evidence="1">WF-38-12</strain>
    </source>
</reference>
<dbReference type="OMA" id="HNFDQFR"/>
<dbReference type="AlphaFoldDB" id="A0A0U1LKA6"/>
<name>A0A0U1LKA6_TALIS</name>
<dbReference type="SUPFAM" id="SSF51182">
    <property type="entry name" value="RmlC-like cupins"/>
    <property type="match status" value="1"/>
</dbReference>
<protein>
    <recommendedName>
        <fullName evidence="3">Quercetin 2,3-dioxygenase</fullName>
    </recommendedName>
</protein>
<dbReference type="OrthoDB" id="4489274at2759"/>
<evidence type="ECO:0008006" key="3">
    <source>
        <dbReference type="Google" id="ProtNLM"/>
    </source>
</evidence>
<keyword evidence="2" id="KW-1185">Reference proteome</keyword>
<dbReference type="Proteomes" id="UP000054383">
    <property type="component" value="Unassembled WGS sequence"/>
</dbReference>
<dbReference type="EMBL" id="CVMT01000001">
    <property type="protein sequence ID" value="CRG83413.1"/>
    <property type="molecule type" value="Genomic_DNA"/>
</dbReference>
<evidence type="ECO:0000313" key="1">
    <source>
        <dbReference type="EMBL" id="CRG83413.1"/>
    </source>
</evidence>
<sequence>MDIVHGTSAAFIPPPLKHRGDGLAFKDVFYGDKGTPENYYLSLVRQGTFFSPRHKHNFDQFRYAVRNNVSIGPDMLLHEGELSYHPEAVHYGPQHDEDGERDVLVLQFGGASGQGYLTFDQLAEAQAALKEKGRFEGGKYYADGNASAEAKDGYEALWEHCNGRPLVYPAGRYHDPIIIRPKAFSWKPIKPGEKGVLYKNLGVFSERETRVQTVRIEAGGKWQVEAENAIQLLYVLRGEGNASLSEEQTSPSSEAIKFESAIRLKPGSDSVVFWTDSEVEFLHFVLPMLS</sequence>
<organism evidence="1 2">
    <name type="scientific">Talaromyces islandicus</name>
    <name type="common">Penicillium islandicum</name>
    <dbReference type="NCBI Taxonomy" id="28573"/>
    <lineage>
        <taxon>Eukaryota</taxon>
        <taxon>Fungi</taxon>
        <taxon>Dikarya</taxon>
        <taxon>Ascomycota</taxon>
        <taxon>Pezizomycotina</taxon>
        <taxon>Eurotiomycetes</taxon>
        <taxon>Eurotiomycetidae</taxon>
        <taxon>Eurotiales</taxon>
        <taxon>Trichocomaceae</taxon>
        <taxon>Talaromyces</taxon>
        <taxon>Talaromyces sect. Islandici</taxon>
    </lineage>
</organism>
<gene>
    <name evidence="1" type="ORF">PISL3812_00764</name>
</gene>
<proteinExistence type="predicted"/>
<accession>A0A0U1LKA6</accession>